<evidence type="ECO:0000313" key="2">
    <source>
        <dbReference type="EMBL" id="KAK3938625.1"/>
    </source>
</evidence>
<protein>
    <submittedName>
        <fullName evidence="2">Heterokaryon incompatibility protein-domain-containing protein</fullName>
    </submittedName>
</protein>
<accession>A0AAN6N4G5</accession>
<comment type="caution">
    <text evidence="2">The sequence shown here is derived from an EMBL/GenBank/DDBJ whole genome shotgun (WGS) entry which is preliminary data.</text>
</comment>
<evidence type="ECO:0000313" key="3">
    <source>
        <dbReference type="Proteomes" id="UP001303473"/>
    </source>
</evidence>
<dbReference type="PANTHER" id="PTHR33112">
    <property type="entry name" value="DOMAIN PROTEIN, PUTATIVE-RELATED"/>
    <property type="match status" value="1"/>
</dbReference>
<dbReference type="Proteomes" id="UP001303473">
    <property type="component" value="Unassembled WGS sequence"/>
</dbReference>
<name>A0AAN6N4G5_9PEZI</name>
<dbReference type="InterPro" id="IPR010730">
    <property type="entry name" value="HET"/>
</dbReference>
<feature type="non-terminal residue" evidence="2">
    <location>
        <position position="1"/>
    </location>
</feature>
<reference evidence="3" key="1">
    <citation type="journal article" date="2023" name="Mol. Phylogenet. Evol.">
        <title>Genome-scale phylogeny and comparative genomics of the fungal order Sordariales.</title>
        <authorList>
            <person name="Hensen N."/>
            <person name="Bonometti L."/>
            <person name="Westerberg I."/>
            <person name="Brannstrom I.O."/>
            <person name="Guillou S."/>
            <person name="Cros-Aarteil S."/>
            <person name="Calhoun S."/>
            <person name="Haridas S."/>
            <person name="Kuo A."/>
            <person name="Mondo S."/>
            <person name="Pangilinan J."/>
            <person name="Riley R."/>
            <person name="LaButti K."/>
            <person name="Andreopoulos B."/>
            <person name="Lipzen A."/>
            <person name="Chen C."/>
            <person name="Yan M."/>
            <person name="Daum C."/>
            <person name="Ng V."/>
            <person name="Clum A."/>
            <person name="Steindorff A."/>
            <person name="Ohm R.A."/>
            <person name="Martin F."/>
            <person name="Silar P."/>
            <person name="Natvig D.O."/>
            <person name="Lalanne C."/>
            <person name="Gautier V."/>
            <person name="Ament-Velasquez S.L."/>
            <person name="Kruys A."/>
            <person name="Hutchinson M.I."/>
            <person name="Powell A.J."/>
            <person name="Barry K."/>
            <person name="Miller A.N."/>
            <person name="Grigoriev I.V."/>
            <person name="Debuchy R."/>
            <person name="Gladieux P."/>
            <person name="Hiltunen Thoren M."/>
            <person name="Johannesson H."/>
        </authorList>
    </citation>
    <scope>NUCLEOTIDE SEQUENCE [LARGE SCALE GENOMIC DNA]</scope>
    <source>
        <strain evidence="3">CBS 340.73</strain>
    </source>
</reference>
<proteinExistence type="predicted"/>
<gene>
    <name evidence="2" type="ORF">QBC46DRAFT_227721</name>
</gene>
<feature type="non-terminal residue" evidence="2">
    <location>
        <position position="442"/>
    </location>
</feature>
<dbReference type="AlphaFoldDB" id="A0AAN6N4G5"/>
<dbReference type="PROSITE" id="PS50835">
    <property type="entry name" value="IG_LIKE"/>
    <property type="match status" value="1"/>
</dbReference>
<keyword evidence="3" id="KW-1185">Reference proteome</keyword>
<organism evidence="2 3">
    <name type="scientific">Diplogelasinospora grovesii</name>
    <dbReference type="NCBI Taxonomy" id="303347"/>
    <lineage>
        <taxon>Eukaryota</taxon>
        <taxon>Fungi</taxon>
        <taxon>Dikarya</taxon>
        <taxon>Ascomycota</taxon>
        <taxon>Pezizomycotina</taxon>
        <taxon>Sordariomycetes</taxon>
        <taxon>Sordariomycetidae</taxon>
        <taxon>Sordariales</taxon>
        <taxon>Diplogelasinosporaceae</taxon>
        <taxon>Diplogelasinospora</taxon>
    </lineage>
</organism>
<sequence length="442" mass="50270">QPREDDTICDKCHGLHLSCILGHDVTIDDMKHFQEHSASHFDLGYIYRPSHLLCRMCSFLRDCLSIEHLQLNDNPSKPKLVRSSASEFFGVRNRKEFLNAPCLVFAPKKEDGQGCILPAASSSHRQGTIVGRKLEPDKIGYSIFSHWLSFCKERHEKICERPRGANDTRSFSLKVIDCATRKILSLPLGGKEDYVTLSYVWGLSTDTSGNKEDSTELPESVPKVIEDAMIVVMQLGLRFLWVDRYCIPQEDDKEKHSQLRNMGTIYSNSVLTIIAAAGEGPDHGLPGVSSTLRLPQPSIRWGSDELVYCLSRGGRREIQSSKWNSRGWTYQEGLLARRRLIFTERQVYFQCQAMHQNESITTQLDSVRVKNVFPLSIDFGFYFPTFQDLQRSPTSFQSRVQEFIRREFTFDSDVLAAFQGILALFETSKAPISHLCGIPLFS</sequence>
<dbReference type="EMBL" id="MU853825">
    <property type="protein sequence ID" value="KAK3938625.1"/>
    <property type="molecule type" value="Genomic_DNA"/>
</dbReference>
<feature type="domain" description="Ig-like" evidence="1">
    <location>
        <begin position="286"/>
        <end position="368"/>
    </location>
</feature>
<dbReference type="Pfam" id="PF06985">
    <property type="entry name" value="HET"/>
    <property type="match status" value="1"/>
</dbReference>
<dbReference type="PANTHER" id="PTHR33112:SF1">
    <property type="entry name" value="HETEROKARYON INCOMPATIBILITY DOMAIN-CONTAINING PROTEIN"/>
    <property type="match status" value="1"/>
</dbReference>
<dbReference type="InterPro" id="IPR007110">
    <property type="entry name" value="Ig-like_dom"/>
</dbReference>
<evidence type="ECO:0000259" key="1">
    <source>
        <dbReference type="PROSITE" id="PS50835"/>
    </source>
</evidence>